<keyword evidence="2" id="KW-1185">Reference proteome</keyword>
<evidence type="ECO:0000313" key="2">
    <source>
        <dbReference type="Proteomes" id="UP000319103"/>
    </source>
</evidence>
<dbReference type="AlphaFoldDB" id="A0A540W482"/>
<protein>
    <submittedName>
        <fullName evidence="1">Uncharacterized protein</fullName>
    </submittedName>
</protein>
<dbReference type="EMBL" id="VIGB01000003">
    <property type="protein sequence ID" value="TQF03836.1"/>
    <property type="molecule type" value="Genomic_DNA"/>
</dbReference>
<proteinExistence type="predicted"/>
<evidence type="ECO:0000313" key="1">
    <source>
        <dbReference type="EMBL" id="TQF03836.1"/>
    </source>
</evidence>
<dbReference type="Proteomes" id="UP000319103">
    <property type="component" value="Unassembled WGS sequence"/>
</dbReference>
<accession>A0A540W482</accession>
<sequence>MNHVEAYIAKADCDPNLPDGPQWDPTTQAVEYTFSQTAKTKIIYDDGGLKLVPWDTALRHVQSCGQPDKFPTPKGEECMGNFYDVVVNSNKQITELTQLYHV</sequence>
<organism evidence="1 2">
    <name type="scientific">Kitasatospora acidiphila</name>
    <dbReference type="NCBI Taxonomy" id="2567942"/>
    <lineage>
        <taxon>Bacteria</taxon>
        <taxon>Bacillati</taxon>
        <taxon>Actinomycetota</taxon>
        <taxon>Actinomycetes</taxon>
        <taxon>Kitasatosporales</taxon>
        <taxon>Streptomycetaceae</taxon>
        <taxon>Kitasatospora</taxon>
    </lineage>
</organism>
<gene>
    <name evidence="1" type="ORF">E6W39_18385</name>
</gene>
<comment type="caution">
    <text evidence="1">The sequence shown here is derived from an EMBL/GenBank/DDBJ whole genome shotgun (WGS) entry which is preliminary data.</text>
</comment>
<dbReference type="RefSeq" id="WP_141634442.1">
    <property type="nucleotide sequence ID" value="NZ_VIGB01000003.1"/>
</dbReference>
<reference evidence="1 2" key="1">
    <citation type="submission" date="2019-06" db="EMBL/GenBank/DDBJ databases">
        <title>Description of Kitasatospora acidophila sp. nov. isolated from pine grove soil, and reclassification of Streptomyces novaecaesareae to Kitasatospora novaeceasareae comb. nov.</title>
        <authorList>
            <person name="Kim M.J."/>
        </authorList>
    </citation>
    <scope>NUCLEOTIDE SEQUENCE [LARGE SCALE GENOMIC DNA]</scope>
    <source>
        <strain evidence="1 2">MMS16-CNU292</strain>
    </source>
</reference>
<dbReference type="OrthoDB" id="9926434at2"/>
<name>A0A540W482_9ACTN</name>